<feature type="transmembrane region" description="Helical" evidence="7">
    <location>
        <begin position="51"/>
        <end position="69"/>
    </location>
</feature>
<dbReference type="PANTHER" id="PTHR32322">
    <property type="entry name" value="INNER MEMBRANE TRANSPORTER"/>
    <property type="match status" value="1"/>
</dbReference>
<dbReference type="RefSeq" id="WP_183599594.1">
    <property type="nucleotide sequence ID" value="NZ_JACHXK010000003.1"/>
</dbReference>
<evidence type="ECO:0000259" key="8">
    <source>
        <dbReference type="Pfam" id="PF00892"/>
    </source>
</evidence>
<keyword evidence="6 7" id="KW-0472">Membrane</keyword>
<feature type="transmembrane region" description="Helical" evidence="7">
    <location>
        <begin position="197"/>
        <end position="217"/>
    </location>
</feature>
<dbReference type="Proteomes" id="UP000570361">
    <property type="component" value="Unassembled WGS sequence"/>
</dbReference>
<comment type="caution">
    <text evidence="9">The sequence shown here is derived from an EMBL/GenBank/DDBJ whole genome shotgun (WGS) entry which is preliminary data.</text>
</comment>
<proteinExistence type="inferred from homology"/>
<dbReference type="EMBL" id="JACHXK010000003">
    <property type="protein sequence ID" value="MBB3110004.1"/>
    <property type="molecule type" value="Genomic_DNA"/>
</dbReference>
<dbReference type="GO" id="GO:0005886">
    <property type="term" value="C:plasma membrane"/>
    <property type="evidence" value="ECO:0007669"/>
    <property type="project" value="UniProtKB-SubCell"/>
</dbReference>
<dbReference type="AlphaFoldDB" id="A0A7W5AWY5"/>
<evidence type="ECO:0000256" key="6">
    <source>
        <dbReference type="ARBA" id="ARBA00023136"/>
    </source>
</evidence>
<keyword evidence="4 7" id="KW-0812">Transmembrane</keyword>
<evidence type="ECO:0000256" key="1">
    <source>
        <dbReference type="ARBA" id="ARBA00004651"/>
    </source>
</evidence>
<feature type="transmembrane region" description="Helical" evidence="7">
    <location>
        <begin position="259"/>
        <end position="276"/>
    </location>
</feature>
<evidence type="ECO:0000256" key="3">
    <source>
        <dbReference type="ARBA" id="ARBA00022475"/>
    </source>
</evidence>
<keyword evidence="10" id="KW-1185">Reference proteome</keyword>
<name>A0A7W5AWY5_9BACL</name>
<feature type="transmembrane region" description="Helical" evidence="7">
    <location>
        <begin position="223"/>
        <end position="247"/>
    </location>
</feature>
<dbReference type="InterPro" id="IPR050638">
    <property type="entry name" value="AA-Vitamin_Transporters"/>
</dbReference>
<dbReference type="PANTHER" id="PTHR32322:SF18">
    <property type="entry name" value="S-ADENOSYLMETHIONINE_S-ADENOSYLHOMOCYSTEINE TRANSPORTER"/>
    <property type="match status" value="1"/>
</dbReference>
<feature type="domain" description="EamA" evidence="8">
    <location>
        <begin position="19"/>
        <end position="153"/>
    </location>
</feature>
<organism evidence="9 10">
    <name type="scientific">Paenibacillus phyllosphaerae</name>
    <dbReference type="NCBI Taxonomy" id="274593"/>
    <lineage>
        <taxon>Bacteria</taxon>
        <taxon>Bacillati</taxon>
        <taxon>Bacillota</taxon>
        <taxon>Bacilli</taxon>
        <taxon>Bacillales</taxon>
        <taxon>Paenibacillaceae</taxon>
        <taxon>Paenibacillus</taxon>
    </lineage>
</organism>
<feature type="transmembrane region" description="Helical" evidence="7">
    <location>
        <begin position="81"/>
        <end position="103"/>
    </location>
</feature>
<feature type="transmembrane region" description="Helical" evidence="7">
    <location>
        <begin position="165"/>
        <end position="185"/>
    </location>
</feature>
<dbReference type="Pfam" id="PF00892">
    <property type="entry name" value="EamA"/>
    <property type="match status" value="2"/>
</dbReference>
<dbReference type="InterPro" id="IPR037185">
    <property type="entry name" value="EmrE-like"/>
</dbReference>
<comment type="subcellular location">
    <subcellularLocation>
        <location evidence="1">Cell membrane</location>
        <topology evidence="1">Multi-pass membrane protein</topology>
    </subcellularLocation>
</comment>
<evidence type="ECO:0000313" key="10">
    <source>
        <dbReference type="Proteomes" id="UP000570361"/>
    </source>
</evidence>
<evidence type="ECO:0000256" key="5">
    <source>
        <dbReference type="ARBA" id="ARBA00022989"/>
    </source>
</evidence>
<evidence type="ECO:0000256" key="2">
    <source>
        <dbReference type="ARBA" id="ARBA00007362"/>
    </source>
</evidence>
<feature type="transmembrane region" description="Helical" evidence="7">
    <location>
        <begin position="142"/>
        <end position="159"/>
    </location>
</feature>
<evidence type="ECO:0000256" key="7">
    <source>
        <dbReference type="SAM" id="Phobius"/>
    </source>
</evidence>
<feature type="transmembrane region" description="Helical" evidence="7">
    <location>
        <begin position="109"/>
        <end position="130"/>
    </location>
</feature>
<feature type="transmembrane region" description="Helical" evidence="7">
    <location>
        <begin position="282"/>
        <end position="300"/>
    </location>
</feature>
<evidence type="ECO:0000313" key="9">
    <source>
        <dbReference type="EMBL" id="MBB3110004.1"/>
    </source>
</evidence>
<dbReference type="SUPFAM" id="SSF103481">
    <property type="entry name" value="Multidrug resistance efflux transporter EmrE"/>
    <property type="match status" value="2"/>
</dbReference>
<feature type="domain" description="EamA" evidence="8">
    <location>
        <begin position="167"/>
        <end position="301"/>
    </location>
</feature>
<reference evidence="9 10" key="1">
    <citation type="submission" date="2020-08" db="EMBL/GenBank/DDBJ databases">
        <title>Genomic Encyclopedia of Type Strains, Phase III (KMG-III): the genomes of soil and plant-associated and newly described type strains.</title>
        <authorList>
            <person name="Whitman W."/>
        </authorList>
    </citation>
    <scope>NUCLEOTIDE SEQUENCE [LARGE SCALE GENOMIC DNA]</scope>
    <source>
        <strain evidence="9 10">CECT 5862</strain>
    </source>
</reference>
<dbReference type="InterPro" id="IPR000620">
    <property type="entry name" value="EamA_dom"/>
</dbReference>
<accession>A0A7W5AWY5</accession>
<keyword evidence="5 7" id="KW-1133">Transmembrane helix</keyword>
<comment type="similarity">
    <text evidence="2">Belongs to the EamA transporter family.</text>
</comment>
<gene>
    <name evidence="9" type="ORF">FHS18_002067</name>
</gene>
<sequence>MTAAQFYRPPLGVLAASGLATLLWGSAYPFIKWSYYELQIGRNDTFEQLLFAGYRFTLAGLLILLFMLVRRESLGYQRGSMRTLMPIAVLQTVLQYTFFYAGMAMSQGIVGAVIAGTISFFQIVLAHIVYPDDKLNGTKTTGLLIGFTGLLVLGLSNSASGGFIFSLGEILLILSAFCSAAANLLSRKGAGLYSVSYINGYQMLIGGVVLLLISAWQTGIAPFHFHVASAFMLLHLAIVSAAGFMLWNNVMKYNRVGSVSMYLFLIPVFGVIQSAILLSEKLHAVVLVALLLVSLGIVVVNRRKRTKQAVQPTALNVSE</sequence>
<evidence type="ECO:0000256" key="4">
    <source>
        <dbReference type="ARBA" id="ARBA00022692"/>
    </source>
</evidence>
<protein>
    <submittedName>
        <fullName evidence="9">Drug/metabolite transporter (DMT)-like permease</fullName>
    </submittedName>
</protein>
<keyword evidence="3" id="KW-1003">Cell membrane</keyword>